<comment type="similarity">
    <text evidence="8">Belongs to the P-Pant transferase superfamily. AcpS family.</text>
</comment>
<comment type="function">
    <text evidence="8">Transfers the 4'-phosphopantetheine moiety from coenzyme A to a Ser of acyl-carrier-protein.</text>
</comment>
<dbReference type="InterPro" id="IPR008278">
    <property type="entry name" value="4-PPantetheinyl_Trfase_dom"/>
</dbReference>
<comment type="cofactor">
    <cofactor evidence="8">
        <name>Mg(2+)</name>
        <dbReference type="ChEBI" id="CHEBI:18420"/>
    </cofactor>
</comment>
<keyword evidence="1 8" id="KW-0444">Lipid biosynthesis</keyword>
<evidence type="ECO:0000256" key="4">
    <source>
        <dbReference type="ARBA" id="ARBA00022832"/>
    </source>
</evidence>
<keyword evidence="7 8" id="KW-0275">Fatty acid biosynthesis</keyword>
<dbReference type="GO" id="GO:0006633">
    <property type="term" value="P:fatty acid biosynthetic process"/>
    <property type="evidence" value="ECO:0007669"/>
    <property type="project" value="UniProtKB-UniRule"/>
</dbReference>
<accession>A0A239VRI9</accession>
<dbReference type="Pfam" id="PF01648">
    <property type="entry name" value="ACPS"/>
    <property type="match status" value="1"/>
</dbReference>
<name>A0A239VRI9_9MICO</name>
<dbReference type="NCBIfam" id="NF000832">
    <property type="entry name" value="PRK00070.3-2"/>
    <property type="match status" value="1"/>
</dbReference>
<dbReference type="GO" id="GO:0005737">
    <property type="term" value="C:cytoplasm"/>
    <property type="evidence" value="ECO:0007669"/>
    <property type="project" value="UniProtKB-SubCell"/>
</dbReference>
<evidence type="ECO:0000256" key="8">
    <source>
        <dbReference type="HAMAP-Rule" id="MF_00101"/>
    </source>
</evidence>
<proteinExistence type="inferred from homology"/>
<reference evidence="10 11" key="1">
    <citation type="submission" date="2017-06" db="EMBL/GenBank/DDBJ databases">
        <authorList>
            <consortium name="Pathogen Informatics"/>
        </authorList>
    </citation>
    <scope>NUCLEOTIDE SEQUENCE [LARGE SCALE GENOMIC DNA]</scope>
    <source>
        <strain evidence="10 11">NCTC13039</strain>
    </source>
</reference>
<evidence type="ECO:0000313" key="11">
    <source>
        <dbReference type="Proteomes" id="UP000242637"/>
    </source>
</evidence>
<keyword evidence="11" id="KW-1185">Reference proteome</keyword>
<keyword evidence="5 8" id="KW-0460">Magnesium</keyword>
<dbReference type="InterPro" id="IPR002582">
    <property type="entry name" value="ACPS"/>
</dbReference>
<dbReference type="RefSeq" id="WP_028326608.1">
    <property type="nucleotide sequence ID" value="NZ_JAAFNI010000001.1"/>
</dbReference>
<dbReference type="InterPro" id="IPR037143">
    <property type="entry name" value="4-PPantetheinyl_Trfase_dom_sf"/>
</dbReference>
<keyword evidence="2 8" id="KW-0808">Transferase</keyword>
<dbReference type="EMBL" id="LT906453">
    <property type="protein sequence ID" value="SNV24905.1"/>
    <property type="molecule type" value="Genomic_DNA"/>
</dbReference>
<gene>
    <name evidence="8 10" type="primary">acpS</name>
    <name evidence="10" type="ORF">SAMEA4475696_02144</name>
</gene>
<dbReference type="AlphaFoldDB" id="A0A239VRI9"/>
<evidence type="ECO:0000256" key="7">
    <source>
        <dbReference type="ARBA" id="ARBA00023160"/>
    </source>
</evidence>
<dbReference type="InterPro" id="IPR004568">
    <property type="entry name" value="Ppantetheine-prot_Trfase_dom"/>
</dbReference>
<dbReference type="HAMAP" id="MF_00101">
    <property type="entry name" value="AcpS"/>
    <property type="match status" value="1"/>
</dbReference>
<feature type="binding site" evidence="8">
    <location>
        <position position="8"/>
    </location>
    <ligand>
        <name>Mg(2+)</name>
        <dbReference type="ChEBI" id="CHEBI:18420"/>
    </ligand>
</feature>
<dbReference type="GO" id="GO:0008897">
    <property type="term" value="F:holo-[acyl-carrier-protein] synthase activity"/>
    <property type="evidence" value="ECO:0007669"/>
    <property type="project" value="UniProtKB-UniRule"/>
</dbReference>
<dbReference type="OrthoDB" id="517356at2"/>
<evidence type="ECO:0000313" key="10">
    <source>
        <dbReference type="EMBL" id="SNV24905.1"/>
    </source>
</evidence>
<feature type="binding site" evidence="8">
    <location>
        <position position="50"/>
    </location>
    <ligand>
        <name>Mg(2+)</name>
        <dbReference type="ChEBI" id="CHEBI:18420"/>
    </ligand>
</feature>
<keyword evidence="4 8" id="KW-0276">Fatty acid metabolism</keyword>
<keyword evidence="3 8" id="KW-0479">Metal-binding</keyword>
<evidence type="ECO:0000256" key="3">
    <source>
        <dbReference type="ARBA" id="ARBA00022723"/>
    </source>
</evidence>
<evidence type="ECO:0000259" key="9">
    <source>
        <dbReference type="Pfam" id="PF01648"/>
    </source>
</evidence>
<dbReference type="GeneID" id="63460322"/>
<organism evidence="10 11">
    <name type="scientific">Dermatophilus congolensis</name>
    <dbReference type="NCBI Taxonomy" id="1863"/>
    <lineage>
        <taxon>Bacteria</taxon>
        <taxon>Bacillati</taxon>
        <taxon>Actinomycetota</taxon>
        <taxon>Actinomycetes</taxon>
        <taxon>Micrococcales</taxon>
        <taxon>Dermatophilaceae</taxon>
        <taxon>Dermatophilus</taxon>
    </lineage>
</organism>
<dbReference type="GO" id="GO:0000287">
    <property type="term" value="F:magnesium ion binding"/>
    <property type="evidence" value="ECO:0007669"/>
    <property type="project" value="UniProtKB-UniRule"/>
</dbReference>
<comment type="subcellular location">
    <subcellularLocation>
        <location evidence="8">Cytoplasm</location>
    </subcellularLocation>
</comment>
<sequence length="116" mass="12371">MIVGIGVDVCGIERLQATLERTPGLRDRVFAPAEKELPIASLAARFAMKEAVAKALLTPGDMSWLDAWAPRAVGKPPELHISGTVRQRAEALGVTRFHVSLSHDAGIATAFVIAES</sequence>
<dbReference type="EC" id="2.7.8.7" evidence="8"/>
<feature type="domain" description="4'-phosphopantetheinyl transferase" evidence="9">
    <location>
        <begin position="4"/>
        <end position="65"/>
    </location>
</feature>
<keyword evidence="8" id="KW-0963">Cytoplasm</keyword>
<evidence type="ECO:0000256" key="2">
    <source>
        <dbReference type="ARBA" id="ARBA00022679"/>
    </source>
</evidence>
<dbReference type="STRING" id="1121387.GCA_000429885_00512"/>
<evidence type="ECO:0000256" key="1">
    <source>
        <dbReference type="ARBA" id="ARBA00022516"/>
    </source>
</evidence>
<evidence type="ECO:0000256" key="5">
    <source>
        <dbReference type="ARBA" id="ARBA00022842"/>
    </source>
</evidence>
<evidence type="ECO:0000256" key="6">
    <source>
        <dbReference type="ARBA" id="ARBA00023098"/>
    </source>
</evidence>
<dbReference type="SUPFAM" id="SSF56214">
    <property type="entry name" value="4'-phosphopantetheinyl transferase"/>
    <property type="match status" value="1"/>
</dbReference>
<dbReference type="NCBIfam" id="TIGR00556">
    <property type="entry name" value="pantethn_trn"/>
    <property type="match status" value="1"/>
</dbReference>
<keyword evidence="6 8" id="KW-0443">Lipid metabolism</keyword>
<protein>
    <recommendedName>
        <fullName evidence="8">Holo-[acyl-carrier-protein] synthase</fullName>
        <shortName evidence="8">Holo-ACP synthase</shortName>
        <ecNumber evidence="8">2.7.8.7</ecNumber>
    </recommendedName>
    <alternativeName>
        <fullName evidence="8">4'-phosphopantetheinyl transferase AcpS</fullName>
    </alternativeName>
</protein>
<dbReference type="KEGG" id="dco:SAMEA4475696_2144"/>
<dbReference type="Gene3D" id="3.90.470.20">
    <property type="entry name" value="4'-phosphopantetheinyl transferase domain"/>
    <property type="match status" value="1"/>
</dbReference>
<comment type="catalytic activity">
    <reaction evidence="8">
        <text>apo-[ACP] + CoA = holo-[ACP] + adenosine 3',5'-bisphosphate + H(+)</text>
        <dbReference type="Rhea" id="RHEA:12068"/>
        <dbReference type="Rhea" id="RHEA-COMP:9685"/>
        <dbReference type="Rhea" id="RHEA-COMP:9690"/>
        <dbReference type="ChEBI" id="CHEBI:15378"/>
        <dbReference type="ChEBI" id="CHEBI:29999"/>
        <dbReference type="ChEBI" id="CHEBI:57287"/>
        <dbReference type="ChEBI" id="CHEBI:58343"/>
        <dbReference type="ChEBI" id="CHEBI:64479"/>
        <dbReference type="EC" id="2.7.8.7"/>
    </reaction>
</comment>
<dbReference type="Proteomes" id="UP000242637">
    <property type="component" value="Chromosome 1"/>
</dbReference>